<dbReference type="GeneID" id="103176211"/>
<accession>A0A4W3JY61</accession>
<dbReference type="GO" id="GO:0004867">
    <property type="term" value="F:serine-type endopeptidase inhibitor activity"/>
    <property type="evidence" value="ECO:0007669"/>
    <property type="project" value="UniProtKB-KW"/>
</dbReference>
<feature type="domain" description="Serpin" evidence="9">
    <location>
        <begin position="13"/>
        <end position="378"/>
    </location>
</feature>
<evidence type="ECO:0000256" key="2">
    <source>
        <dbReference type="ARBA" id="ARBA00006426"/>
    </source>
</evidence>
<dbReference type="Proteomes" id="UP000314986">
    <property type="component" value="Unassembled WGS sequence"/>
</dbReference>
<dbReference type="FunFam" id="2.30.39.10:FF:000014">
    <property type="entry name" value="Serpin family B member 9"/>
    <property type="match status" value="1"/>
</dbReference>
<evidence type="ECO:0000313" key="11">
    <source>
        <dbReference type="Proteomes" id="UP000314986"/>
    </source>
</evidence>
<name>A0A4W3JY61_CALMI</name>
<evidence type="ECO:0000256" key="4">
    <source>
        <dbReference type="ARBA" id="ARBA00022690"/>
    </source>
</evidence>
<evidence type="ECO:0000256" key="1">
    <source>
        <dbReference type="ARBA" id="ARBA00004496"/>
    </source>
</evidence>
<organism evidence="10 11">
    <name type="scientific">Callorhinchus milii</name>
    <name type="common">Ghost shark</name>
    <dbReference type="NCBI Taxonomy" id="7868"/>
    <lineage>
        <taxon>Eukaryota</taxon>
        <taxon>Metazoa</taxon>
        <taxon>Chordata</taxon>
        <taxon>Craniata</taxon>
        <taxon>Vertebrata</taxon>
        <taxon>Chondrichthyes</taxon>
        <taxon>Holocephali</taxon>
        <taxon>Chimaeriformes</taxon>
        <taxon>Callorhinchidae</taxon>
        <taxon>Callorhinchus</taxon>
    </lineage>
</organism>
<dbReference type="InParanoid" id="A0A4W3JY61"/>
<reference evidence="11" key="2">
    <citation type="journal article" date="2007" name="PLoS Biol.">
        <title>Survey sequencing and comparative analysis of the elephant shark (Callorhinchus milii) genome.</title>
        <authorList>
            <person name="Venkatesh B."/>
            <person name="Kirkness E.F."/>
            <person name="Loh Y.H."/>
            <person name="Halpern A.L."/>
            <person name="Lee A.P."/>
            <person name="Johnson J."/>
            <person name="Dandona N."/>
            <person name="Viswanathan L.D."/>
            <person name="Tay A."/>
            <person name="Venter J.C."/>
            <person name="Strausberg R.L."/>
            <person name="Brenner S."/>
        </authorList>
    </citation>
    <scope>NUCLEOTIDE SEQUENCE [LARGE SCALE GENOMIC DNA]</scope>
</reference>
<evidence type="ECO:0000256" key="8">
    <source>
        <dbReference type="ARBA" id="ARBA00079383"/>
    </source>
</evidence>
<dbReference type="PANTHER" id="PTHR11461:SF180">
    <property type="entry name" value="LEUKOCYTE ELASTASE INHIBITOR"/>
    <property type="match status" value="1"/>
</dbReference>
<dbReference type="InterPro" id="IPR000240">
    <property type="entry name" value="Serpin_B9/Maspin"/>
</dbReference>
<dbReference type="PROSITE" id="PS00284">
    <property type="entry name" value="SERPIN"/>
    <property type="match status" value="1"/>
</dbReference>
<proteinExistence type="inferred from homology"/>
<dbReference type="GO" id="GO:0005615">
    <property type="term" value="C:extracellular space"/>
    <property type="evidence" value="ECO:0007669"/>
    <property type="project" value="InterPro"/>
</dbReference>
<dbReference type="InterPro" id="IPR023796">
    <property type="entry name" value="Serpin_dom"/>
</dbReference>
<dbReference type="SUPFAM" id="SSF56574">
    <property type="entry name" value="Serpins"/>
    <property type="match status" value="1"/>
</dbReference>
<protein>
    <recommendedName>
        <fullName evidence="7">Leukocyte elastase inhibitor</fullName>
    </recommendedName>
    <alternativeName>
        <fullName evidence="8">Serpin B1</fullName>
    </alternativeName>
</protein>
<reference evidence="11" key="1">
    <citation type="journal article" date="2006" name="Science">
        <title>Ancient noncoding elements conserved in the human genome.</title>
        <authorList>
            <person name="Venkatesh B."/>
            <person name="Kirkness E.F."/>
            <person name="Loh Y.H."/>
            <person name="Halpern A.L."/>
            <person name="Lee A.P."/>
            <person name="Johnson J."/>
            <person name="Dandona N."/>
            <person name="Viswanathan L.D."/>
            <person name="Tay A."/>
            <person name="Venter J.C."/>
            <person name="Strausberg R.L."/>
            <person name="Brenner S."/>
        </authorList>
    </citation>
    <scope>NUCLEOTIDE SEQUENCE [LARGE SCALE GENOMIC DNA]</scope>
</reference>
<keyword evidence="5" id="KW-0722">Serine protease inhibitor</keyword>
<dbReference type="PANTHER" id="PTHR11461">
    <property type="entry name" value="SERINE PROTEASE INHIBITOR, SERPIN"/>
    <property type="match status" value="1"/>
</dbReference>
<dbReference type="GO" id="GO:0005737">
    <property type="term" value="C:cytoplasm"/>
    <property type="evidence" value="ECO:0007669"/>
    <property type="project" value="UniProtKB-SubCell"/>
</dbReference>
<dbReference type="Pfam" id="PF00079">
    <property type="entry name" value="Serpin"/>
    <property type="match status" value="1"/>
</dbReference>
<dbReference type="GeneTree" id="ENSGT00940000154573"/>
<dbReference type="STRING" id="7868.ENSCMIP00000047897"/>
<dbReference type="SMART" id="SM00093">
    <property type="entry name" value="SERPIN"/>
    <property type="match status" value="1"/>
</dbReference>
<evidence type="ECO:0000313" key="10">
    <source>
        <dbReference type="Ensembl" id="ENSCMIP00000047897.1"/>
    </source>
</evidence>
<dbReference type="InterPro" id="IPR000215">
    <property type="entry name" value="Serpin_fam"/>
</dbReference>
<sequence>MDPLKAAITNFSLDLFKHLNKADKTGNIFVSPFSISTALAMLLLGAEGNTAAQMVKVLHFNKVKDIHSEFQALQSDIVKFSAPCHVKLANRLYGEENITLHSKYLESTLKFYQAEFGVVDFPDRAEEARSQINSWVEEQTEGKIPNLLAQGMIDQFTKLVLVNAIYFKGRWAKSFDKEDTEERLFFISKDDSKTVNMMSLKGTFNVAYVEELETQILEIPYAENKLSMFILLPDSINDNSTGLEKLEKSLTFDKLLKWTSAESLSSSTVNVYLPRFKLEESYDLQATLSSMGMSDVFDGAKADFSRMTGERGLSLTKIVHKSFIEVTEEGTEAAASTGAVLMFRCLNSDEFVADHPFLFFIRESKTQNILFFGRFSIP</sequence>
<dbReference type="Gene3D" id="3.30.497.10">
    <property type="entry name" value="Antithrombin, subunit I, domain 2"/>
    <property type="match status" value="1"/>
</dbReference>
<keyword evidence="4" id="KW-0646">Protease inhibitor</keyword>
<dbReference type="OrthoDB" id="671595at2759"/>
<dbReference type="Ensembl" id="ENSCMIT00000048571.1">
    <property type="protein sequence ID" value="ENSCMIP00000047897.1"/>
    <property type="gene ID" value="ENSCMIG00000019609.1"/>
</dbReference>
<keyword evidence="6" id="KW-0007">Acetylation</keyword>
<evidence type="ECO:0000256" key="7">
    <source>
        <dbReference type="ARBA" id="ARBA00073281"/>
    </source>
</evidence>
<dbReference type="InterPro" id="IPR023795">
    <property type="entry name" value="Serpin_CS"/>
</dbReference>
<dbReference type="FunFam" id="3.30.497.10:FF:000001">
    <property type="entry name" value="Serine protease inhibitor"/>
    <property type="match status" value="1"/>
</dbReference>
<dbReference type="OMA" id="SHIPRYK"/>
<gene>
    <name evidence="10" type="primary">LOC103176211</name>
</gene>
<reference evidence="10" key="5">
    <citation type="submission" date="2025-09" db="UniProtKB">
        <authorList>
            <consortium name="Ensembl"/>
        </authorList>
    </citation>
    <scope>IDENTIFICATION</scope>
</reference>
<comment type="subcellular location">
    <subcellularLocation>
        <location evidence="1">Cytoplasm</location>
    </subcellularLocation>
</comment>
<dbReference type="CDD" id="cd19956">
    <property type="entry name" value="serpinB"/>
    <property type="match status" value="1"/>
</dbReference>
<evidence type="ECO:0000256" key="3">
    <source>
        <dbReference type="ARBA" id="ARBA00022490"/>
    </source>
</evidence>
<dbReference type="PRINTS" id="PR00676">
    <property type="entry name" value="MASPIN"/>
</dbReference>
<dbReference type="AlphaFoldDB" id="A0A4W3JY61"/>
<dbReference type="InterPro" id="IPR036186">
    <property type="entry name" value="Serpin_sf"/>
</dbReference>
<dbReference type="InterPro" id="IPR042185">
    <property type="entry name" value="Serpin_sf_2"/>
</dbReference>
<evidence type="ECO:0000259" key="9">
    <source>
        <dbReference type="SMART" id="SM00093"/>
    </source>
</evidence>
<keyword evidence="3" id="KW-0963">Cytoplasm</keyword>
<comment type="similarity">
    <text evidence="2">Belongs to the serpin family. Ov-serpin subfamily.</text>
</comment>
<dbReference type="InterPro" id="IPR042178">
    <property type="entry name" value="Serpin_sf_1"/>
</dbReference>
<dbReference type="KEGG" id="cmk:103176211"/>
<reference evidence="11" key="3">
    <citation type="journal article" date="2014" name="Nature">
        <title>Elephant shark genome provides unique insights into gnathostome evolution.</title>
        <authorList>
            <consortium name="International Elephant Shark Genome Sequencing Consortium"/>
            <person name="Venkatesh B."/>
            <person name="Lee A.P."/>
            <person name="Ravi V."/>
            <person name="Maurya A.K."/>
            <person name="Lian M.M."/>
            <person name="Swann J.B."/>
            <person name="Ohta Y."/>
            <person name="Flajnik M.F."/>
            <person name="Sutoh Y."/>
            <person name="Kasahara M."/>
            <person name="Hoon S."/>
            <person name="Gangu V."/>
            <person name="Roy S.W."/>
            <person name="Irimia M."/>
            <person name="Korzh V."/>
            <person name="Kondrychyn I."/>
            <person name="Lim Z.W."/>
            <person name="Tay B.H."/>
            <person name="Tohari S."/>
            <person name="Kong K.W."/>
            <person name="Ho S."/>
            <person name="Lorente-Galdos B."/>
            <person name="Quilez J."/>
            <person name="Marques-Bonet T."/>
            <person name="Raney B.J."/>
            <person name="Ingham P.W."/>
            <person name="Tay A."/>
            <person name="Hillier L.W."/>
            <person name="Minx P."/>
            <person name="Boehm T."/>
            <person name="Wilson R.K."/>
            <person name="Brenner S."/>
            <person name="Warren W.C."/>
        </authorList>
    </citation>
    <scope>NUCLEOTIDE SEQUENCE [LARGE SCALE GENOMIC DNA]</scope>
</reference>
<reference evidence="10" key="4">
    <citation type="submission" date="2025-08" db="UniProtKB">
        <authorList>
            <consortium name="Ensembl"/>
        </authorList>
    </citation>
    <scope>IDENTIFICATION</scope>
</reference>
<evidence type="ECO:0000256" key="5">
    <source>
        <dbReference type="ARBA" id="ARBA00022900"/>
    </source>
</evidence>
<keyword evidence="11" id="KW-1185">Reference proteome</keyword>
<dbReference type="Gene3D" id="2.30.39.10">
    <property type="entry name" value="Alpha-1-antitrypsin, domain 1"/>
    <property type="match status" value="1"/>
</dbReference>
<evidence type="ECO:0000256" key="6">
    <source>
        <dbReference type="ARBA" id="ARBA00022990"/>
    </source>
</evidence>